<dbReference type="GO" id="GO:0060003">
    <property type="term" value="P:copper ion export"/>
    <property type="evidence" value="ECO:0007669"/>
    <property type="project" value="TreeGrafter"/>
</dbReference>
<feature type="domain" description="CzcB-like C-terminal circularly permuted SH3-like" evidence="6">
    <location>
        <begin position="356"/>
        <end position="415"/>
    </location>
</feature>
<dbReference type="STRING" id="1579979.WM2015_2179"/>
<evidence type="ECO:0000259" key="5">
    <source>
        <dbReference type="Pfam" id="PF25973"/>
    </source>
</evidence>
<keyword evidence="8" id="KW-1185">Reference proteome</keyword>
<dbReference type="Proteomes" id="UP000066624">
    <property type="component" value="Chromosome"/>
</dbReference>
<keyword evidence="3" id="KW-0732">Signal</keyword>
<dbReference type="PANTHER" id="PTHR30097:SF4">
    <property type="entry name" value="SLR6042 PROTEIN"/>
    <property type="match status" value="1"/>
</dbReference>
<dbReference type="PATRIC" id="fig|1579979.3.peg.2227"/>
<dbReference type="Pfam" id="PF25975">
    <property type="entry name" value="CzcB_C"/>
    <property type="match status" value="1"/>
</dbReference>
<sequence length="427" mass="46394">MKMNNLFLILVLALSLLGCDAEQHAGDNHGHNHGDNHDQNHGHEHDAHGEAEPEKGSHGGRLLQHGDLTVELAIFEAGLPPEYRAWLYRDGQPLPPEAGTLEVALSRLGGVVDRHRFSVRGDYLVSDRVVYEPHSFDVEVHAEVGGETARWTYESHEGRTRIAAEIATIAGIRVAPVGPGVIRDEHELQGLLTPIEGRHARLGARFPGLIRSVQVGVGDSVLESQVLATVESNVSLEPYAIRSPLDGVVLARSAAVGEMAGETPLFEIADLSALWVDVHLFGNDARHIEGGLPLEVFRLGDGMSTRTTLDRVLPATATASQSTVGRAQIDNTDGGWRPGTAVRARVTVAEHEVPMAVPLAALQRFRDWDVVFVRIGEDYEIRPLTLGRRDSVHVEVLDGLNPGDEIVVEQSYLVKADIEKSGASHDH</sequence>
<dbReference type="Gene3D" id="2.40.50.100">
    <property type="match status" value="1"/>
</dbReference>
<dbReference type="GO" id="GO:0030288">
    <property type="term" value="C:outer membrane-bounded periplasmic space"/>
    <property type="evidence" value="ECO:0007669"/>
    <property type="project" value="TreeGrafter"/>
</dbReference>
<evidence type="ECO:0000259" key="6">
    <source>
        <dbReference type="Pfam" id="PF25975"/>
    </source>
</evidence>
<dbReference type="KEGG" id="wma:WM2015_2179"/>
<feature type="chain" id="PRO_5043926704" evidence="3">
    <location>
        <begin position="26"/>
        <end position="427"/>
    </location>
</feature>
<dbReference type="AlphaFoldDB" id="A0A0K0XY35"/>
<evidence type="ECO:0000259" key="4">
    <source>
        <dbReference type="Pfam" id="PF25971"/>
    </source>
</evidence>
<dbReference type="Pfam" id="PF25973">
    <property type="entry name" value="BSH_CzcB"/>
    <property type="match status" value="1"/>
</dbReference>
<organism evidence="7 8">
    <name type="scientific">Wenzhouxiangella marina</name>
    <dbReference type="NCBI Taxonomy" id="1579979"/>
    <lineage>
        <taxon>Bacteria</taxon>
        <taxon>Pseudomonadati</taxon>
        <taxon>Pseudomonadota</taxon>
        <taxon>Gammaproteobacteria</taxon>
        <taxon>Chromatiales</taxon>
        <taxon>Wenzhouxiangellaceae</taxon>
        <taxon>Wenzhouxiangella</taxon>
    </lineage>
</organism>
<evidence type="ECO:0000313" key="7">
    <source>
        <dbReference type="EMBL" id="AKS42542.1"/>
    </source>
</evidence>
<evidence type="ECO:0000313" key="8">
    <source>
        <dbReference type="Proteomes" id="UP000066624"/>
    </source>
</evidence>
<gene>
    <name evidence="7" type="ORF">WM2015_2179</name>
</gene>
<feature type="signal peptide" evidence="3">
    <location>
        <begin position="1"/>
        <end position="25"/>
    </location>
</feature>
<protein>
    <submittedName>
        <fullName evidence="7">Uncharacterized protein</fullName>
    </submittedName>
</protein>
<dbReference type="PROSITE" id="PS51257">
    <property type="entry name" value="PROKAR_LIPOPROTEIN"/>
    <property type="match status" value="1"/>
</dbReference>
<proteinExistence type="predicted"/>
<dbReference type="Pfam" id="PF25971">
    <property type="entry name" value="CzcB_N"/>
    <property type="match status" value="1"/>
</dbReference>
<dbReference type="GO" id="GO:0046914">
    <property type="term" value="F:transition metal ion binding"/>
    <property type="evidence" value="ECO:0007669"/>
    <property type="project" value="TreeGrafter"/>
</dbReference>
<feature type="region of interest" description="Disordered" evidence="2">
    <location>
        <begin position="27"/>
        <end position="61"/>
    </location>
</feature>
<evidence type="ECO:0000256" key="1">
    <source>
        <dbReference type="ARBA" id="ARBA00022448"/>
    </source>
</evidence>
<accession>A0A0K0XY35</accession>
<feature type="domain" description="CzcB-like barrel-sandwich hybrid" evidence="5">
    <location>
        <begin position="200"/>
        <end position="270"/>
    </location>
</feature>
<feature type="compositionally biased region" description="Basic and acidic residues" evidence="2">
    <location>
        <begin position="27"/>
        <end position="57"/>
    </location>
</feature>
<evidence type="ECO:0000256" key="3">
    <source>
        <dbReference type="SAM" id="SignalP"/>
    </source>
</evidence>
<dbReference type="RefSeq" id="WP_049726096.1">
    <property type="nucleotide sequence ID" value="NZ_CP012154.1"/>
</dbReference>
<dbReference type="GO" id="GO:0015679">
    <property type="term" value="P:plasma membrane copper ion transport"/>
    <property type="evidence" value="ECO:0007669"/>
    <property type="project" value="TreeGrafter"/>
</dbReference>
<dbReference type="InterPro" id="IPR058649">
    <property type="entry name" value="CzcB_C"/>
</dbReference>
<dbReference type="PANTHER" id="PTHR30097">
    <property type="entry name" value="CATION EFFLUX SYSTEM PROTEIN CUSB"/>
    <property type="match status" value="1"/>
</dbReference>
<dbReference type="SUPFAM" id="SSF51230">
    <property type="entry name" value="Single hybrid motif"/>
    <property type="match status" value="1"/>
</dbReference>
<dbReference type="InterPro" id="IPR051909">
    <property type="entry name" value="MFP_Cation_Efflux"/>
</dbReference>
<evidence type="ECO:0000256" key="2">
    <source>
        <dbReference type="SAM" id="MobiDB-lite"/>
    </source>
</evidence>
<name>A0A0K0XY35_9GAMM</name>
<reference evidence="7 8" key="1">
    <citation type="submission" date="2015-07" db="EMBL/GenBank/DDBJ databases">
        <authorList>
            <person name="Noorani M."/>
        </authorList>
    </citation>
    <scope>NUCLEOTIDE SEQUENCE [LARGE SCALE GENOMIC DNA]</scope>
    <source>
        <strain evidence="7 8">KCTC 42284</strain>
    </source>
</reference>
<dbReference type="OrthoDB" id="9768185at2"/>
<dbReference type="InterPro" id="IPR058646">
    <property type="entry name" value="CzcB_N"/>
</dbReference>
<dbReference type="InterPro" id="IPR011053">
    <property type="entry name" value="Single_hybrid_motif"/>
</dbReference>
<dbReference type="Gene3D" id="2.40.420.20">
    <property type="match status" value="1"/>
</dbReference>
<dbReference type="EMBL" id="CP012154">
    <property type="protein sequence ID" value="AKS42542.1"/>
    <property type="molecule type" value="Genomic_DNA"/>
</dbReference>
<dbReference type="InterPro" id="IPR058647">
    <property type="entry name" value="BSH_CzcB-like"/>
</dbReference>
<keyword evidence="1" id="KW-0813">Transport</keyword>
<feature type="domain" description="CzcB N-terminal" evidence="4">
    <location>
        <begin position="60"/>
        <end position="151"/>
    </location>
</feature>
<dbReference type="Gene3D" id="2.40.30.170">
    <property type="match status" value="1"/>
</dbReference>